<feature type="chain" id="PRO_5042896474" description="LRRCT domain-containing protein" evidence="5">
    <location>
        <begin position="29"/>
        <end position="553"/>
    </location>
</feature>
<gene>
    <name evidence="7" type="ORF">V5799_017356</name>
</gene>
<dbReference type="PROSITE" id="PS51450">
    <property type="entry name" value="LRR"/>
    <property type="match status" value="2"/>
</dbReference>
<feature type="domain" description="LRRCT" evidence="6">
    <location>
        <begin position="278"/>
        <end position="337"/>
    </location>
</feature>
<dbReference type="Gene3D" id="3.80.10.10">
    <property type="entry name" value="Ribonuclease Inhibitor"/>
    <property type="match status" value="2"/>
</dbReference>
<protein>
    <recommendedName>
        <fullName evidence="6">LRRCT domain-containing protein</fullName>
    </recommendedName>
</protein>
<keyword evidence="1" id="KW-0433">Leucine-rich repeat</keyword>
<evidence type="ECO:0000313" key="7">
    <source>
        <dbReference type="EMBL" id="KAK8781300.1"/>
    </source>
</evidence>
<dbReference type="InterPro" id="IPR000483">
    <property type="entry name" value="Cys-rich_flank_reg_C"/>
</dbReference>
<dbReference type="InterPro" id="IPR032675">
    <property type="entry name" value="LRR_dom_sf"/>
</dbReference>
<dbReference type="PROSITE" id="PS51257">
    <property type="entry name" value="PROKAR_LIPOPROTEIN"/>
    <property type="match status" value="1"/>
</dbReference>
<dbReference type="PANTHER" id="PTHR24366">
    <property type="entry name" value="IG(IMMUNOGLOBULIN) AND LRR(LEUCINE RICH REPEAT) DOMAINS"/>
    <property type="match status" value="1"/>
</dbReference>
<evidence type="ECO:0000256" key="4">
    <source>
        <dbReference type="SAM" id="Phobius"/>
    </source>
</evidence>
<accession>A0AAQ4F2C5</accession>
<evidence type="ECO:0000313" key="8">
    <source>
        <dbReference type="Proteomes" id="UP001321473"/>
    </source>
</evidence>
<dbReference type="SMART" id="SM00369">
    <property type="entry name" value="LRR_TYP"/>
    <property type="match status" value="6"/>
</dbReference>
<dbReference type="Pfam" id="PF13855">
    <property type="entry name" value="LRR_8"/>
    <property type="match status" value="1"/>
</dbReference>
<dbReference type="InterPro" id="IPR001611">
    <property type="entry name" value="Leu-rich_rpt"/>
</dbReference>
<feature type="transmembrane region" description="Helical" evidence="4">
    <location>
        <begin position="510"/>
        <end position="531"/>
    </location>
</feature>
<evidence type="ECO:0000256" key="1">
    <source>
        <dbReference type="ARBA" id="ARBA00022614"/>
    </source>
</evidence>
<dbReference type="SMART" id="SM00082">
    <property type="entry name" value="LRRCT"/>
    <property type="match status" value="2"/>
</dbReference>
<keyword evidence="4" id="KW-0812">Transmembrane</keyword>
<dbReference type="Proteomes" id="UP001321473">
    <property type="component" value="Unassembled WGS sequence"/>
</dbReference>
<keyword evidence="3" id="KW-0677">Repeat</keyword>
<keyword evidence="2 5" id="KW-0732">Signal</keyword>
<evidence type="ECO:0000256" key="2">
    <source>
        <dbReference type="ARBA" id="ARBA00022729"/>
    </source>
</evidence>
<feature type="signal peptide" evidence="5">
    <location>
        <begin position="1"/>
        <end position="28"/>
    </location>
</feature>
<name>A0AAQ4F2C5_AMBAM</name>
<sequence length="553" mass="61876">MASLLARARCQLWLLFLLSSCAIATAFGATDELDKTRPCGCLLEEVTPKGQRSWACTGNDELTQLHACFVKAPDTAPYRLTLRNFTTDHGLALGSADFTARLEHLSLKDCGFKELNLEGASSLVSLDLASNQLQGIDKAWFMPLTKLERLNISYNKLTLLPPDLTHGITTLTSLDLSHNLFAELRASWFGPSPHLRHLNVSLNQLKAMAVSDEEATVLWGGHLSALQTLFLSHNQLRSATGLELLRELNTLRLDHNRLTVLPPFANNTWMVHYHLAGNPWHCDEHFAERRYSWLSSLREVDKHREGPELHDVNVTLCASPPRWKSRSPFLFGFDLCERCVCNVSSSLVVDVNCTGHDLEELPAELPLRTRVLRLANNRIKSLMPPSTGHGWDSLLMLDVHGNEISSIDQVVSTRALRSLVGLNLTNNRLSRLASHVLQQLSSHSMDDLRLSGNPWLCTCESISFVSWLQDNKKVKDVEEIRCSDGSVNSLAGKAMYALRKPDLCPQPTNWTQGLLDALSILMAMAIVAILAKLSRDYWRQKRTGKLPTFFSFV</sequence>
<dbReference type="PRINTS" id="PR00019">
    <property type="entry name" value="LEURICHRPT"/>
</dbReference>
<evidence type="ECO:0000256" key="3">
    <source>
        <dbReference type="ARBA" id="ARBA00022737"/>
    </source>
</evidence>
<keyword evidence="8" id="KW-1185">Reference proteome</keyword>
<feature type="domain" description="LRRCT" evidence="6">
    <location>
        <begin position="453"/>
        <end position="505"/>
    </location>
</feature>
<dbReference type="EMBL" id="JARKHS020007798">
    <property type="protein sequence ID" value="KAK8781300.1"/>
    <property type="molecule type" value="Genomic_DNA"/>
</dbReference>
<evidence type="ECO:0000259" key="6">
    <source>
        <dbReference type="SMART" id="SM00082"/>
    </source>
</evidence>
<dbReference type="SUPFAM" id="SSF52058">
    <property type="entry name" value="L domain-like"/>
    <property type="match status" value="1"/>
</dbReference>
<dbReference type="InterPro" id="IPR003591">
    <property type="entry name" value="Leu-rich_rpt_typical-subtyp"/>
</dbReference>
<comment type="caution">
    <text evidence="7">The sequence shown here is derived from an EMBL/GenBank/DDBJ whole genome shotgun (WGS) entry which is preliminary data.</text>
</comment>
<evidence type="ECO:0000256" key="5">
    <source>
        <dbReference type="SAM" id="SignalP"/>
    </source>
</evidence>
<keyword evidence="4" id="KW-0472">Membrane</keyword>
<reference evidence="7 8" key="1">
    <citation type="journal article" date="2023" name="Arcadia Sci">
        <title>De novo assembly of a long-read Amblyomma americanum tick genome.</title>
        <authorList>
            <person name="Chou S."/>
            <person name="Poskanzer K.E."/>
            <person name="Rollins M."/>
            <person name="Thuy-Boun P.S."/>
        </authorList>
    </citation>
    <scope>NUCLEOTIDE SEQUENCE [LARGE SCALE GENOMIC DNA]</scope>
    <source>
        <strain evidence="7">F_SG_1</strain>
        <tissue evidence="7">Salivary glands</tissue>
    </source>
</reference>
<dbReference type="AlphaFoldDB" id="A0AAQ4F2C5"/>
<keyword evidence="4" id="KW-1133">Transmembrane helix</keyword>
<dbReference type="PANTHER" id="PTHR24366:SF96">
    <property type="entry name" value="LEUCINE RICH REPEAT CONTAINING 53"/>
    <property type="match status" value="1"/>
</dbReference>
<proteinExistence type="predicted"/>
<organism evidence="7 8">
    <name type="scientific">Amblyomma americanum</name>
    <name type="common">Lone star tick</name>
    <dbReference type="NCBI Taxonomy" id="6943"/>
    <lineage>
        <taxon>Eukaryota</taxon>
        <taxon>Metazoa</taxon>
        <taxon>Ecdysozoa</taxon>
        <taxon>Arthropoda</taxon>
        <taxon>Chelicerata</taxon>
        <taxon>Arachnida</taxon>
        <taxon>Acari</taxon>
        <taxon>Parasitiformes</taxon>
        <taxon>Ixodida</taxon>
        <taxon>Ixodoidea</taxon>
        <taxon>Ixodidae</taxon>
        <taxon>Amblyomminae</taxon>
        <taxon>Amblyomma</taxon>
    </lineage>
</organism>